<dbReference type="PANTHER" id="PTHR35271:SF1">
    <property type="entry name" value="ABC TRANSPORTER, SUBSTRATE-BINDING LIPOPROTEIN"/>
    <property type="match status" value="1"/>
</dbReference>
<dbReference type="RefSeq" id="WP_369719762.1">
    <property type="nucleotide sequence ID" value="NZ_CP165734.1"/>
</dbReference>
<reference evidence="1" key="1">
    <citation type="submission" date="2024-08" db="EMBL/GenBank/DDBJ databases">
        <authorList>
            <person name="Chaddad Z."/>
            <person name="Lamrabet M."/>
            <person name="Bouhnik O."/>
            <person name="Alami S."/>
            <person name="Wipf D."/>
            <person name="Courty P.E."/>
            <person name="Missbah El Idrissi M."/>
        </authorList>
    </citation>
    <scope>NUCLEOTIDE SEQUENCE</scope>
    <source>
        <strain evidence="1">LLZ17</strain>
    </source>
</reference>
<dbReference type="Gene3D" id="3.40.50.2300">
    <property type="match status" value="2"/>
</dbReference>
<dbReference type="InterPro" id="IPR007487">
    <property type="entry name" value="ABC_transpt-TYRBP-like"/>
</dbReference>
<evidence type="ECO:0000313" key="1">
    <source>
        <dbReference type="EMBL" id="XDV55310.1"/>
    </source>
</evidence>
<gene>
    <name evidence="1" type="ORF">AB8Z38_21125</name>
</gene>
<dbReference type="PANTHER" id="PTHR35271">
    <property type="entry name" value="ABC TRANSPORTER, SUBSTRATE-BINDING LIPOPROTEIN-RELATED"/>
    <property type="match status" value="1"/>
</dbReference>
<organism evidence="1">
    <name type="scientific">Bradyrhizobium sp. LLZ17</name>
    <dbReference type="NCBI Taxonomy" id="3239388"/>
    <lineage>
        <taxon>Bacteria</taxon>
        <taxon>Pseudomonadati</taxon>
        <taxon>Pseudomonadota</taxon>
        <taxon>Alphaproteobacteria</taxon>
        <taxon>Hyphomicrobiales</taxon>
        <taxon>Nitrobacteraceae</taxon>
        <taxon>Bradyrhizobium</taxon>
    </lineage>
</organism>
<name>A0AB39XBE2_9BRAD</name>
<dbReference type="EMBL" id="CP165734">
    <property type="protein sequence ID" value="XDV55310.1"/>
    <property type="molecule type" value="Genomic_DNA"/>
</dbReference>
<dbReference type="Pfam" id="PF04392">
    <property type="entry name" value="ABC_sub_bind"/>
    <property type="match status" value="1"/>
</dbReference>
<protein>
    <submittedName>
        <fullName evidence="1">ABC transporter substrate-binding protein</fullName>
    </submittedName>
</protein>
<accession>A0AB39XBE2</accession>
<dbReference type="CDD" id="cd06325">
    <property type="entry name" value="PBP1_ABC_unchar_transporter"/>
    <property type="match status" value="1"/>
</dbReference>
<dbReference type="AlphaFoldDB" id="A0AB39XBE2"/>
<sequence>MIADQVTSMGETMRRRELVLLLITTALAWPWALHAQQSSPAIRRIGVLVPLREGDARGLAGIAALHDGLRQLGWIDGRNVIIEVHWSNGGSADVQRAAAELVALRPDLLVAVSATATGPMLQATHTLPIVFVNVADPVGAGFVESLARPGGNATGFTSFDYAVVGKWLDILKQTVPTLRRVVVVRDPTIATGIGQFGAIQAIATSLGIALSPVGVGDASDIERVISSLARNGDAGLIVTRSATALTQRKLFVELASKYKLPAIYFERAFATDGGLMSYGSEFVDNYRRAAAYVNRILKGEKPADLPVQTPTKYLFVINLKTAKQLELTVPASVLAIADEVLE</sequence>
<proteinExistence type="predicted"/>